<evidence type="ECO:0000256" key="4">
    <source>
        <dbReference type="ARBA" id="ARBA00022741"/>
    </source>
</evidence>
<comment type="cofactor">
    <cofactor evidence="8">
        <name>Mg(2+)</name>
        <dbReference type="ChEBI" id="CHEBI:18420"/>
    </cofactor>
</comment>
<comment type="catalytic activity">
    <reaction evidence="8">
        <text>Mo-molybdopterin + GTP + H(+) = Mo-molybdopterin guanine dinucleotide + diphosphate</text>
        <dbReference type="Rhea" id="RHEA:34243"/>
        <dbReference type="ChEBI" id="CHEBI:15378"/>
        <dbReference type="ChEBI" id="CHEBI:33019"/>
        <dbReference type="ChEBI" id="CHEBI:37565"/>
        <dbReference type="ChEBI" id="CHEBI:71302"/>
        <dbReference type="ChEBI" id="CHEBI:71310"/>
        <dbReference type="EC" id="2.7.7.77"/>
    </reaction>
</comment>
<dbReference type="Pfam" id="PF12804">
    <property type="entry name" value="NTP_transf_3"/>
    <property type="match status" value="1"/>
</dbReference>
<feature type="domain" description="MobA-like NTP transferase" evidence="9">
    <location>
        <begin position="8"/>
        <end position="193"/>
    </location>
</feature>
<comment type="function">
    <text evidence="8">Transfers a GMP moiety from GTP to Mo-molybdopterin (Mo-MPT) cofactor (Moco or molybdenum cofactor) to form Mo-molybdopterin guanine dinucleotide (Mo-MGD) cofactor.</text>
</comment>
<dbReference type="CDD" id="cd02503">
    <property type="entry name" value="MobA"/>
    <property type="match status" value="1"/>
</dbReference>
<dbReference type="HAMAP" id="MF_00316">
    <property type="entry name" value="MobA"/>
    <property type="match status" value="1"/>
</dbReference>
<comment type="similarity">
    <text evidence="8">Belongs to the MobA family.</text>
</comment>
<dbReference type="InterPro" id="IPR013482">
    <property type="entry name" value="Molybde_CF_guanTrfase"/>
</dbReference>
<evidence type="ECO:0000256" key="3">
    <source>
        <dbReference type="ARBA" id="ARBA00022723"/>
    </source>
</evidence>
<dbReference type="EMBL" id="JACCEW010000001">
    <property type="protein sequence ID" value="NYT35686.1"/>
    <property type="molecule type" value="Genomic_DNA"/>
</dbReference>
<accession>A0A853FC98</accession>
<dbReference type="AlphaFoldDB" id="A0A853FC98"/>
<organism evidence="10 11">
    <name type="scientific">Allopusillimonas soli</name>
    <dbReference type="NCBI Taxonomy" id="659016"/>
    <lineage>
        <taxon>Bacteria</taxon>
        <taxon>Pseudomonadati</taxon>
        <taxon>Pseudomonadota</taxon>
        <taxon>Betaproteobacteria</taxon>
        <taxon>Burkholderiales</taxon>
        <taxon>Alcaligenaceae</taxon>
        <taxon>Allopusillimonas</taxon>
    </lineage>
</organism>
<dbReference type="InterPro" id="IPR029044">
    <property type="entry name" value="Nucleotide-diphossugar_trans"/>
</dbReference>
<keyword evidence="6 8" id="KW-0342">GTP-binding</keyword>
<feature type="binding site" evidence="8">
    <location>
        <position position="99"/>
    </location>
    <ligand>
        <name>GTP</name>
        <dbReference type="ChEBI" id="CHEBI:37565"/>
    </ligand>
</feature>
<name>A0A853FC98_9BURK</name>
<feature type="binding site" evidence="8">
    <location>
        <position position="130"/>
    </location>
    <ligand>
        <name>Mg(2+)</name>
        <dbReference type="ChEBI" id="CHEBI:18420"/>
    </ligand>
</feature>
<comment type="caution">
    <text evidence="8">Lacks conserved residue(s) required for the propagation of feature annotation.</text>
</comment>
<dbReference type="Gene3D" id="3.90.550.10">
    <property type="entry name" value="Spore Coat Polysaccharide Biosynthesis Protein SpsA, Chain A"/>
    <property type="match status" value="1"/>
</dbReference>
<protein>
    <recommendedName>
        <fullName evidence="8">Molybdenum cofactor guanylyltransferase</fullName>
        <shortName evidence="8">MoCo guanylyltransferase</shortName>
        <ecNumber evidence="8">2.7.7.77</ecNumber>
    </recommendedName>
    <alternativeName>
        <fullName evidence="8">GTP:molybdopterin guanylyltransferase</fullName>
    </alternativeName>
    <alternativeName>
        <fullName evidence="8">Mo-MPT guanylyltransferase</fullName>
    </alternativeName>
    <alternativeName>
        <fullName evidence="8">Molybdopterin guanylyltransferase</fullName>
    </alternativeName>
    <alternativeName>
        <fullName evidence="8">Molybdopterin-guanine dinucleotide synthase</fullName>
        <shortName evidence="8">MGD synthase</shortName>
    </alternativeName>
</protein>
<comment type="subcellular location">
    <subcellularLocation>
        <location evidence="8">Cytoplasm</location>
    </subcellularLocation>
</comment>
<keyword evidence="5 8" id="KW-0460">Magnesium</keyword>
<reference evidence="10 11" key="1">
    <citation type="submission" date="2020-07" db="EMBL/GenBank/DDBJ databases">
        <title>Taxonomic revisions and descriptions of new bacterial species based on genomic comparisons in the high-G+C-content subgroup of the family Alcaligenaceae.</title>
        <authorList>
            <person name="Szabo A."/>
            <person name="Felfoldi T."/>
        </authorList>
    </citation>
    <scope>NUCLEOTIDE SEQUENCE [LARGE SCALE GENOMIC DNA]</scope>
    <source>
        <strain evidence="10 11">DSM 25264</strain>
    </source>
</reference>
<evidence type="ECO:0000256" key="1">
    <source>
        <dbReference type="ARBA" id="ARBA00022490"/>
    </source>
</evidence>
<comment type="domain">
    <text evidence="8">The N-terminal domain determines nucleotide recognition and specific binding, while the C-terminal domain determines the specific binding to the target protein.</text>
</comment>
<dbReference type="PANTHER" id="PTHR19136:SF81">
    <property type="entry name" value="MOLYBDENUM COFACTOR GUANYLYLTRANSFERASE"/>
    <property type="match status" value="1"/>
</dbReference>
<dbReference type="PANTHER" id="PTHR19136">
    <property type="entry name" value="MOLYBDENUM COFACTOR GUANYLYLTRANSFERASE"/>
    <property type="match status" value="1"/>
</dbReference>
<comment type="subunit">
    <text evidence="8">Monomer.</text>
</comment>
<proteinExistence type="inferred from homology"/>
<dbReference type="GO" id="GO:0005737">
    <property type="term" value="C:cytoplasm"/>
    <property type="evidence" value="ECO:0007669"/>
    <property type="project" value="UniProtKB-SubCell"/>
</dbReference>
<dbReference type="OrthoDB" id="9788394at2"/>
<keyword evidence="7 8" id="KW-0501">Molybdenum cofactor biosynthesis</keyword>
<keyword evidence="11" id="KW-1185">Reference proteome</keyword>
<keyword evidence="1 8" id="KW-0963">Cytoplasm</keyword>
<evidence type="ECO:0000256" key="7">
    <source>
        <dbReference type="ARBA" id="ARBA00023150"/>
    </source>
</evidence>
<comment type="caution">
    <text evidence="10">The sequence shown here is derived from an EMBL/GenBank/DDBJ whole genome shotgun (WGS) entry which is preliminary data.</text>
</comment>
<dbReference type="RefSeq" id="WP_129967639.1">
    <property type="nucleotide sequence ID" value="NZ_JACCEW010000001.1"/>
</dbReference>
<dbReference type="Proteomes" id="UP000580517">
    <property type="component" value="Unassembled WGS sequence"/>
</dbReference>
<dbReference type="EC" id="2.7.7.77" evidence="8"/>
<dbReference type="GO" id="GO:0061603">
    <property type="term" value="F:molybdenum cofactor guanylyltransferase activity"/>
    <property type="evidence" value="ECO:0007669"/>
    <property type="project" value="UniProtKB-EC"/>
</dbReference>
<evidence type="ECO:0000313" key="10">
    <source>
        <dbReference type="EMBL" id="NYT35686.1"/>
    </source>
</evidence>
<feature type="binding site" evidence="8">
    <location>
        <begin position="11"/>
        <end position="13"/>
    </location>
    <ligand>
        <name>GTP</name>
        <dbReference type="ChEBI" id="CHEBI:37565"/>
    </ligand>
</feature>
<feature type="binding site" evidence="8">
    <location>
        <position position="53"/>
    </location>
    <ligand>
        <name>GTP</name>
        <dbReference type="ChEBI" id="CHEBI:37565"/>
    </ligand>
</feature>
<evidence type="ECO:0000256" key="2">
    <source>
        <dbReference type="ARBA" id="ARBA00022679"/>
    </source>
</evidence>
<feature type="binding site" evidence="8">
    <location>
        <position position="130"/>
    </location>
    <ligand>
        <name>GTP</name>
        <dbReference type="ChEBI" id="CHEBI:37565"/>
    </ligand>
</feature>
<evidence type="ECO:0000256" key="5">
    <source>
        <dbReference type="ARBA" id="ARBA00022842"/>
    </source>
</evidence>
<sequence length="238" mass="25290">MDRSLLTGVVLAGGLARRMQGGGVSVPAPDSSQPAVRGAFAQAETMPVSRREKGLLMLAGEPLVAGACRVLRPYVQTMLISANRETDRYGLHGTVIRDDPALGEDVGPLAGVARALACAQTPWLAALPVDVVNVPVDLVAILAAAARRAGVRAAYVMHGGRAHPLCLVARTDLAGDVRDYLLRGDRKVQLWLDRIEALAVPFSADSDAFFNINTPVDLQRAEALFRRRPASLSARGPE</sequence>
<evidence type="ECO:0000256" key="6">
    <source>
        <dbReference type="ARBA" id="ARBA00023134"/>
    </source>
</evidence>
<keyword evidence="4 8" id="KW-0547">Nucleotide-binding</keyword>
<keyword evidence="3 8" id="KW-0479">Metal-binding</keyword>
<evidence type="ECO:0000259" key="9">
    <source>
        <dbReference type="Pfam" id="PF12804"/>
    </source>
</evidence>
<dbReference type="SUPFAM" id="SSF53448">
    <property type="entry name" value="Nucleotide-diphospho-sugar transferases"/>
    <property type="match status" value="1"/>
</dbReference>
<dbReference type="GO" id="GO:0046872">
    <property type="term" value="F:metal ion binding"/>
    <property type="evidence" value="ECO:0007669"/>
    <property type="project" value="UniProtKB-KW"/>
</dbReference>
<keyword evidence="2 8" id="KW-0808">Transferase</keyword>
<gene>
    <name evidence="8" type="primary">mobA</name>
    <name evidence="10" type="ORF">H0A68_02280</name>
</gene>
<evidence type="ECO:0000256" key="8">
    <source>
        <dbReference type="HAMAP-Rule" id="MF_00316"/>
    </source>
</evidence>
<dbReference type="InterPro" id="IPR025877">
    <property type="entry name" value="MobA-like_NTP_Trfase"/>
</dbReference>
<dbReference type="GO" id="GO:0005525">
    <property type="term" value="F:GTP binding"/>
    <property type="evidence" value="ECO:0007669"/>
    <property type="project" value="UniProtKB-UniRule"/>
</dbReference>
<evidence type="ECO:0000313" key="11">
    <source>
        <dbReference type="Proteomes" id="UP000580517"/>
    </source>
</evidence>
<dbReference type="GO" id="GO:1902758">
    <property type="term" value="P:bis(molybdopterin guanine dinucleotide)molybdenum biosynthetic process"/>
    <property type="evidence" value="ECO:0007669"/>
    <property type="project" value="TreeGrafter"/>
</dbReference>